<name>A0ABS5BJU2_9BACT</name>
<comment type="caution">
    <text evidence="3">The sequence shown here is derived from an EMBL/GenBank/DDBJ whole genome shotgun (WGS) entry which is preliminary data.</text>
</comment>
<evidence type="ECO:0000313" key="3">
    <source>
        <dbReference type="EMBL" id="MBP3953963.1"/>
    </source>
</evidence>
<evidence type="ECO:0000256" key="2">
    <source>
        <dbReference type="SAM" id="Phobius"/>
    </source>
</evidence>
<feature type="compositionally biased region" description="Polar residues" evidence="1">
    <location>
        <begin position="1"/>
        <end position="18"/>
    </location>
</feature>
<keyword evidence="4" id="KW-1185">Reference proteome</keyword>
<feature type="region of interest" description="Disordered" evidence="1">
    <location>
        <begin position="1"/>
        <end position="25"/>
    </location>
</feature>
<organism evidence="3 4">
    <name type="scientific">Gemmata palustris</name>
    <dbReference type="NCBI Taxonomy" id="2822762"/>
    <lineage>
        <taxon>Bacteria</taxon>
        <taxon>Pseudomonadati</taxon>
        <taxon>Planctomycetota</taxon>
        <taxon>Planctomycetia</taxon>
        <taxon>Gemmatales</taxon>
        <taxon>Gemmataceae</taxon>
        <taxon>Gemmata</taxon>
    </lineage>
</organism>
<feature type="transmembrane region" description="Helical" evidence="2">
    <location>
        <begin position="34"/>
        <end position="55"/>
    </location>
</feature>
<keyword evidence="2" id="KW-1133">Transmembrane helix</keyword>
<dbReference type="EMBL" id="JAGKQQ010000001">
    <property type="protein sequence ID" value="MBP3953963.1"/>
    <property type="molecule type" value="Genomic_DNA"/>
</dbReference>
<evidence type="ECO:0000256" key="1">
    <source>
        <dbReference type="SAM" id="MobiDB-lite"/>
    </source>
</evidence>
<gene>
    <name evidence="3" type="ORF">J8F10_01425</name>
</gene>
<keyword evidence="2" id="KW-0472">Membrane</keyword>
<sequence>MTNDAPGSSPSVNRNLPVTDQPRRGLFRSCGSGMGAGLAGIGLGWGTFWIGTRLVNRTRNSNRPSA</sequence>
<dbReference type="RefSeq" id="WP_210651981.1">
    <property type="nucleotide sequence ID" value="NZ_JAGKQQ010000001.1"/>
</dbReference>
<protein>
    <submittedName>
        <fullName evidence="3">Uncharacterized protein</fullName>
    </submittedName>
</protein>
<dbReference type="Proteomes" id="UP000676565">
    <property type="component" value="Unassembled WGS sequence"/>
</dbReference>
<accession>A0ABS5BJU2</accession>
<reference evidence="3 4" key="1">
    <citation type="submission" date="2021-04" db="EMBL/GenBank/DDBJ databases">
        <authorList>
            <person name="Ivanova A."/>
        </authorList>
    </citation>
    <scope>NUCLEOTIDE SEQUENCE [LARGE SCALE GENOMIC DNA]</scope>
    <source>
        <strain evidence="3 4">G18</strain>
    </source>
</reference>
<proteinExistence type="predicted"/>
<keyword evidence="2" id="KW-0812">Transmembrane</keyword>
<evidence type="ECO:0000313" key="4">
    <source>
        <dbReference type="Proteomes" id="UP000676565"/>
    </source>
</evidence>